<protein>
    <recommendedName>
        <fullName evidence="1">FAD/NAD(P)-binding domain-containing protein</fullName>
    </recommendedName>
</protein>
<gene>
    <name evidence="2" type="ORF">AB1Y20_006206</name>
</gene>
<evidence type="ECO:0000313" key="3">
    <source>
        <dbReference type="Proteomes" id="UP001515480"/>
    </source>
</evidence>
<dbReference type="PANTHER" id="PTHR38688:SF1">
    <property type="entry name" value="FAD_NAD(P)-BINDING DOMAIN-CONTAINING PROTEIN"/>
    <property type="match status" value="1"/>
</dbReference>
<dbReference type="Pfam" id="PF07992">
    <property type="entry name" value="Pyr_redox_2"/>
    <property type="match status" value="1"/>
</dbReference>
<dbReference type="Gene3D" id="3.50.50.60">
    <property type="entry name" value="FAD/NAD(P)-binding domain"/>
    <property type="match status" value="1"/>
</dbReference>
<proteinExistence type="predicted"/>
<dbReference type="AlphaFoldDB" id="A0AB34J3W9"/>
<dbReference type="EMBL" id="JBGBPQ010000014">
    <property type="protein sequence ID" value="KAL1511405.1"/>
    <property type="molecule type" value="Genomic_DNA"/>
</dbReference>
<dbReference type="Proteomes" id="UP001515480">
    <property type="component" value="Unassembled WGS sequence"/>
</dbReference>
<keyword evidence="3" id="KW-1185">Reference proteome</keyword>
<comment type="caution">
    <text evidence="2">The sequence shown here is derived from an EMBL/GenBank/DDBJ whole genome shotgun (WGS) entry which is preliminary data.</text>
</comment>
<feature type="domain" description="FAD/NAD(P)-binding" evidence="1">
    <location>
        <begin position="215"/>
        <end position="343"/>
    </location>
</feature>
<evidence type="ECO:0000259" key="1">
    <source>
        <dbReference type="Pfam" id="PF07992"/>
    </source>
</evidence>
<dbReference type="PANTHER" id="PTHR38688">
    <property type="entry name" value="PYR_REDOX_2 DOMAIN-CONTAINING PROTEIN"/>
    <property type="match status" value="1"/>
</dbReference>
<evidence type="ECO:0000313" key="2">
    <source>
        <dbReference type="EMBL" id="KAL1511405.1"/>
    </source>
</evidence>
<accession>A0AB34J3W9</accession>
<name>A0AB34J3W9_PRYPA</name>
<dbReference type="InterPro" id="IPR036188">
    <property type="entry name" value="FAD/NAD-bd_sf"/>
</dbReference>
<sequence>MRRALVAGAGPAGIASVGHLLQQGLCVTWVDPSFTAGALASYADVPANTKHSCSVLSTHPSCAVLSSHHSCAVLSSHHSCLSSSQHSCAVLSTHPSCAVLSSHHSCAVLSSQHSCAVLSSQHSCAVLSSQHSCAVLSSQHSCAVLSSQHSCAVDTLWDALRNVIPHGLPSGAPTLAFEEMCANARQLKHNPDPSKLGWTGMAECAAVFRGLTGFLLEQPGVECVRGRVDALHLRDSGQWRASIRRSQVDVDAVVLATGGTHTRAPPSLEPTGWAAAPPAARVLDVDEALQLPKLRRLVGPDEHVAVVGGGHTGVVLCRFLHDELQLPRVRLFVRRPIMLAQWSSASNGYTSWAYRGLKGDSADWALAHGMVGRKPKNGLLQAGGRLELYHVDSLHTSADAGNVDAVAFCLGVSPAALPSLFKVVDNEIQTVEVAGHSHGVLYDANGQTISGLYGVGMAFADDEYTSGEAYPEAGFLPFSLRAAEIAREISLKS</sequence>
<dbReference type="InterPro" id="IPR023753">
    <property type="entry name" value="FAD/NAD-binding_dom"/>
</dbReference>
<dbReference type="InterPro" id="IPR053275">
    <property type="entry name" value="Agnestin_monoxygenase"/>
</dbReference>
<organism evidence="2 3">
    <name type="scientific">Prymnesium parvum</name>
    <name type="common">Toxic golden alga</name>
    <dbReference type="NCBI Taxonomy" id="97485"/>
    <lineage>
        <taxon>Eukaryota</taxon>
        <taxon>Haptista</taxon>
        <taxon>Haptophyta</taxon>
        <taxon>Prymnesiophyceae</taxon>
        <taxon>Prymnesiales</taxon>
        <taxon>Prymnesiaceae</taxon>
        <taxon>Prymnesium</taxon>
    </lineage>
</organism>
<dbReference type="SUPFAM" id="SSF51905">
    <property type="entry name" value="FAD/NAD(P)-binding domain"/>
    <property type="match status" value="1"/>
</dbReference>
<dbReference type="GO" id="GO:0016491">
    <property type="term" value="F:oxidoreductase activity"/>
    <property type="evidence" value="ECO:0007669"/>
    <property type="project" value="InterPro"/>
</dbReference>
<reference evidence="2 3" key="1">
    <citation type="journal article" date="2024" name="Science">
        <title>Giant polyketide synthase enzymes in the biosynthesis of giant marine polyether toxins.</title>
        <authorList>
            <person name="Fallon T.R."/>
            <person name="Shende V.V."/>
            <person name="Wierzbicki I.H."/>
            <person name="Pendleton A.L."/>
            <person name="Watervoot N.F."/>
            <person name="Auber R.P."/>
            <person name="Gonzalez D.J."/>
            <person name="Wisecaver J.H."/>
            <person name="Moore B.S."/>
        </authorList>
    </citation>
    <scope>NUCLEOTIDE SEQUENCE [LARGE SCALE GENOMIC DNA]</scope>
    <source>
        <strain evidence="2 3">12B1</strain>
    </source>
</reference>